<keyword evidence="1 3" id="KW-0807">Transducer</keyword>
<gene>
    <name evidence="8" type="ORF">F9B85_05005</name>
</gene>
<feature type="coiled-coil region" evidence="4">
    <location>
        <begin position="310"/>
        <end position="361"/>
    </location>
</feature>
<comment type="similarity">
    <text evidence="2">Belongs to the methyl-accepting chemotaxis (MCP) protein family.</text>
</comment>
<evidence type="ECO:0000256" key="3">
    <source>
        <dbReference type="PROSITE-ProRule" id="PRU00284"/>
    </source>
</evidence>
<dbReference type="CDD" id="cd06225">
    <property type="entry name" value="HAMP"/>
    <property type="match status" value="1"/>
</dbReference>
<dbReference type="Gene3D" id="1.10.287.950">
    <property type="entry name" value="Methyl-accepting chemotaxis protein"/>
    <property type="match status" value="1"/>
</dbReference>
<dbReference type="GO" id="GO:0016020">
    <property type="term" value="C:membrane"/>
    <property type="evidence" value="ECO:0007669"/>
    <property type="project" value="InterPro"/>
</dbReference>
<keyword evidence="9" id="KW-1185">Reference proteome</keyword>
<evidence type="ECO:0000259" key="6">
    <source>
        <dbReference type="PROSITE" id="PS50111"/>
    </source>
</evidence>
<protein>
    <submittedName>
        <fullName evidence="8">HAMP domain-containing protein</fullName>
    </submittedName>
</protein>
<dbReference type="EMBL" id="WBXO01000003">
    <property type="protein sequence ID" value="KAB2953273.1"/>
    <property type="molecule type" value="Genomic_DNA"/>
</dbReference>
<dbReference type="Proteomes" id="UP000468766">
    <property type="component" value="Unassembled WGS sequence"/>
</dbReference>
<evidence type="ECO:0000256" key="2">
    <source>
        <dbReference type="ARBA" id="ARBA00029447"/>
    </source>
</evidence>
<evidence type="ECO:0000256" key="4">
    <source>
        <dbReference type="SAM" id="Coils"/>
    </source>
</evidence>
<evidence type="ECO:0000256" key="1">
    <source>
        <dbReference type="ARBA" id="ARBA00023224"/>
    </source>
</evidence>
<comment type="caution">
    <text evidence="8">The sequence shown here is derived from an EMBL/GenBank/DDBJ whole genome shotgun (WGS) entry which is preliminary data.</text>
</comment>
<keyword evidence="4" id="KW-0175">Coiled coil</keyword>
<dbReference type="SUPFAM" id="SSF58104">
    <property type="entry name" value="Methyl-accepting chemotaxis protein (MCP) signaling domain"/>
    <property type="match status" value="1"/>
</dbReference>
<feature type="domain" description="HAMP" evidence="7">
    <location>
        <begin position="57"/>
        <end position="115"/>
    </location>
</feature>
<reference evidence="8 9" key="1">
    <citation type="submission" date="2019-10" db="EMBL/GenBank/DDBJ databases">
        <title>Whole-genome sequence of the extremophile Heliorestis acidaminivorans DSM 24790.</title>
        <authorList>
            <person name="Kyndt J.A."/>
            <person name="Meyer T.E."/>
        </authorList>
    </citation>
    <scope>NUCLEOTIDE SEQUENCE [LARGE SCALE GENOMIC DNA]</scope>
    <source>
        <strain evidence="8 9">DSM 24790</strain>
    </source>
</reference>
<proteinExistence type="inferred from homology"/>
<dbReference type="PANTHER" id="PTHR32089">
    <property type="entry name" value="METHYL-ACCEPTING CHEMOTAXIS PROTEIN MCPB"/>
    <property type="match status" value="1"/>
</dbReference>
<sequence>MNLRMKLVLMMVALLTVIFSIIYFVMLSQANPNVGLYIVLSFSAIALVATSLYIMLGNLTKAISDLTEAMEKVTHRDFSLQGQEVAKQYIKREDEIGRLAQAVIAMQDSFHELADKVSKSAEQLASSAEEMTAKFQHMTTTVGQSARTIEEISGSIHEQAKDTEQGAQIVTDFGELIEQEQKLVARLSRFANNMMRIKNQGEEAFHELVKKAEEANQSTVQVYKVIEKNNANAQKIAEASQMIGNIAEQTNLLALNAAIEAARAGEAGRGFTVVAEEIRKLADQSNLFSREIEKVLAELIKESQKAVQVIEAASHLVEEQNESIDITEKKFAGMAGAITKVREMSETIEKTGQEMDKKKDQIIEVLANLTAIAEENSANIEEASSSVEEQRVSMQEIATASDNLVQRAETMNALLKQMKV</sequence>
<dbReference type="Pfam" id="PF00672">
    <property type="entry name" value="HAMP"/>
    <property type="match status" value="1"/>
</dbReference>
<dbReference type="PROSITE" id="PS50885">
    <property type="entry name" value="HAMP"/>
    <property type="match status" value="1"/>
</dbReference>
<feature type="transmembrane region" description="Helical" evidence="5">
    <location>
        <begin position="34"/>
        <end position="56"/>
    </location>
</feature>
<evidence type="ECO:0000259" key="7">
    <source>
        <dbReference type="PROSITE" id="PS50885"/>
    </source>
</evidence>
<accession>A0A6I0F7B5</accession>
<dbReference type="InterPro" id="IPR004089">
    <property type="entry name" value="MCPsignal_dom"/>
</dbReference>
<organism evidence="8 9">
    <name type="scientific">Heliorestis acidaminivorans</name>
    <dbReference type="NCBI Taxonomy" id="553427"/>
    <lineage>
        <taxon>Bacteria</taxon>
        <taxon>Bacillati</taxon>
        <taxon>Bacillota</taxon>
        <taxon>Clostridia</taxon>
        <taxon>Eubacteriales</taxon>
        <taxon>Heliobacteriaceae</taxon>
        <taxon>Heliorestis</taxon>
    </lineage>
</organism>
<dbReference type="AlphaFoldDB" id="A0A6I0F7B5"/>
<keyword evidence="5" id="KW-0472">Membrane</keyword>
<keyword evidence="5" id="KW-0812">Transmembrane</keyword>
<evidence type="ECO:0000256" key="5">
    <source>
        <dbReference type="SAM" id="Phobius"/>
    </source>
</evidence>
<keyword evidence="5" id="KW-1133">Transmembrane helix</keyword>
<dbReference type="SMART" id="SM00283">
    <property type="entry name" value="MA"/>
    <property type="match status" value="1"/>
</dbReference>
<dbReference type="OrthoDB" id="9814363at2"/>
<dbReference type="PANTHER" id="PTHR32089:SF112">
    <property type="entry name" value="LYSOZYME-LIKE PROTEIN-RELATED"/>
    <property type="match status" value="1"/>
</dbReference>
<feature type="domain" description="Methyl-accepting transducer" evidence="6">
    <location>
        <begin position="113"/>
        <end position="391"/>
    </location>
</feature>
<dbReference type="RefSeq" id="WP_151619170.1">
    <property type="nucleotide sequence ID" value="NZ_WBXO01000003.1"/>
</dbReference>
<evidence type="ECO:0000313" key="8">
    <source>
        <dbReference type="EMBL" id="KAB2953273.1"/>
    </source>
</evidence>
<feature type="transmembrane region" description="Helical" evidence="5">
    <location>
        <begin position="7"/>
        <end position="28"/>
    </location>
</feature>
<dbReference type="Gene3D" id="6.10.340.10">
    <property type="match status" value="1"/>
</dbReference>
<evidence type="ECO:0000313" key="9">
    <source>
        <dbReference type="Proteomes" id="UP000468766"/>
    </source>
</evidence>
<dbReference type="PROSITE" id="PS50111">
    <property type="entry name" value="CHEMOTAXIS_TRANSDUC_2"/>
    <property type="match status" value="1"/>
</dbReference>
<name>A0A6I0F7B5_9FIRM</name>
<dbReference type="InterPro" id="IPR003660">
    <property type="entry name" value="HAMP_dom"/>
</dbReference>
<dbReference type="GO" id="GO:0007165">
    <property type="term" value="P:signal transduction"/>
    <property type="evidence" value="ECO:0007669"/>
    <property type="project" value="UniProtKB-KW"/>
</dbReference>
<dbReference type="Pfam" id="PF00015">
    <property type="entry name" value="MCPsignal"/>
    <property type="match status" value="1"/>
</dbReference>